<dbReference type="SMART" id="SM00399">
    <property type="entry name" value="ZnF_C4"/>
    <property type="match status" value="1"/>
</dbReference>
<keyword evidence="3" id="KW-0863">Zinc-finger</keyword>
<dbReference type="Proteomes" id="UP000095281">
    <property type="component" value="Unplaced"/>
</dbReference>
<dbReference type="SUPFAM" id="SSF48508">
    <property type="entry name" value="Nuclear receptor ligand-binding domain"/>
    <property type="match status" value="1"/>
</dbReference>
<dbReference type="InterPro" id="IPR000536">
    <property type="entry name" value="Nucl_hrmn_rcpt_lig-bd"/>
</dbReference>
<keyword evidence="10" id="KW-1133">Transmembrane helix</keyword>
<dbReference type="GO" id="GO:0008270">
    <property type="term" value="F:zinc ion binding"/>
    <property type="evidence" value="ECO:0007669"/>
    <property type="project" value="UniProtKB-KW"/>
</dbReference>
<dbReference type="InterPro" id="IPR013088">
    <property type="entry name" value="Znf_NHR/GATA"/>
</dbReference>
<evidence type="ECO:0000256" key="2">
    <source>
        <dbReference type="ARBA" id="ARBA00022723"/>
    </source>
</evidence>
<dbReference type="PANTHER" id="PTHR24083">
    <property type="entry name" value="NUCLEAR HORMONE RECEPTOR"/>
    <property type="match status" value="1"/>
</dbReference>
<keyword evidence="2" id="KW-0479">Metal-binding</keyword>
<dbReference type="PRINTS" id="PR00398">
    <property type="entry name" value="STRDHORMONER"/>
</dbReference>
<dbReference type="WBParaSite" id="MhA1_Contig41.frz3.gene12">
    <property type="protein sequence ID" value="MhA1_Contig41.frz3.gene12"/>
    <property type="gene ID" value="MhA1_Contig41.frz3.gene12"/>
</dbReference>
<evidence type="ECO:0000313" key="13">
    <source>
        <dbReference type="Proteomes" id="UP000095281"/>
    </source>
</evidence>
<dbReference type="AlphaFoldDB" id="A0A1I8BQ00"/>
<evidence type="ECO:0000256" key="8">
    <source>
        <dbReference type="ARBA" id="ARBA00023170"/>
    </source>
</evidence>
<keyword evidence="7" id="KW-0804">Transcription</keyword>
<dbReference type="OMA" id="ADRYEPM"/>
<dbReference type="SUPFAM" id="SSF57716">
    <property type="entry name" value="Glucocorticoid receptor-like (DNA-binding domain)"/>
    <property type="match status" value="1"/>
</dbReference>
<dbReference type="InterPro" id="IPR050274">
    <property type="entry name" value="Nuclear_hormone_rcpt_NR2"/>
</dbReference>
<keyword evidence="10" id="KW-0812">Transmembrane</keyword>
<dbReference type="PROSITE" id="PS51030">
    <property type="entry name" value="NUCLEAR_REC_DBD_2"/>
    <property type="match status" value="1"/>
</dbReference>
<evidence type="ECO:0000256" key="5">
    <source>
        <dbReference type="ARBA" id="ARBA00023015"/>
    </source>
</evidence>
<dbReference type="Gene3D" id="3.30.50.10">
    <property type="entry name" value="Erythroid Transcription Factor GATA-1, subunit A"/>
    <property type="match status" value="1"/>
</dbReference>
<dbReference type="InterPro" id="IPR035500">
    <property type="entry name" value="NHR-like_dom_sf"/>
</dbReference>
<protein>
    <submittedName>
        <fullName evidence="14">Nuclear receptor domain-containing protein</fullName>
    </submittedName>
</protein>
<dbReference type="GO" id="GO:0003700">
    <property type="term" value="F:DNA-binding transcription factor activity"/>
    <property type="evidence" value="ECO:0007669"/>
    <property type="project" value="InterPro"/>
</dbReference>
<evidence type="ECO:0000256" key="4">
    <source>
        <dbReference type="ARBA" id="ARBA00022833"/>
    </source>
</evidence>
<dbReference type="InterPro" id="IPR001723">
    <property type="entry name" value="Nuclear_hrmn_rcpt"/>
</dbReference>
<sequence>MEIKNNLLKNKQLSTKCCICGYLASGYLYYNVNCCDGCKHFFRRCIIIIRDNNSKELFKCKDDGNCKVENVPYKCKSCRFDKCLLMGMNLQKLRGKQTKSSWEINAIIEERIRELANKGKYILKKMENNKNVGQSFGDLKKSLNEGKDYQIIEYLLAIEKNASRIRNSPTNVPEWHYVYSCKSLNILLTQTENLLSYSHEYLEKEQKPTQALIDFLHKYGHFHMRPTTLAEDLLLIVDIAKTMPFFTKLDLNDNIYLLTIITLPILVLVMGYHSYRKNSETCILPCGISTMFFLNGEFYEGDLTMEPFNRVKLNEEEYVLIRAIIYSHMVTNGLSKSGQEILLNEAEKYSKILLKMLQNNYGPISGARRYAELLQLIEFCFNCARYHNLLLNYFAFVRDRGSFHNVMPEALADLCLRTNVKLPELTQL</sequence>
<comment type="similarity">
    <text evidence="1">Belongs to the nuclear hormone receptor family.</text>
</comment>
<dbReference type="PROSITE" id="PS51843">
    <property type="entry name" value="NR_LBD"/>
    <property type="match status" value="1"/>
</dbReference>
<evidence type="ECO:0000256" key="3">
    <source>
        <dbReference type="ARBA" id="ARBA00022771"/>
    </source>
</evidence>
<feature type="domain" description="NR LBD" evidence="12">
    <location>
        <begin position="186"/>
        <end position="428"/>
    </location>
</feature>
<keyword evidence="6" id="KW-0238">DNA-binding</keyword>
<keyword evidence="10" id="KW-0472">Membrane</keyword>
<keyword evidence="5" id="KW-0805">Transcription regulation</keyword>
<keyword evidence="8" id="KW-0675">Receptor</keyword>
<dbReference type="Gene3D" id="1.10.565.10">
    <property type="entry name" value="Retinoid X Receptor"/>
    <property type="match status" value="1"/>
</dbReference>
<accession>A0A1I8BQ00</accession>
<evidence type="ECO:0000259" key="12">
    <source>
        <dbReference type="PROSITE" id="PS51843"/>
    </source>
</evidence>
<dbReference type="PRINTS" id="PR00047">
    <property type="entry name" value="STROIDFINGER"/>
</dbReference>
<keyword evidence="4" id="KW-0862">Zinc</keyword>
<evidence type="ECO:0000259" key="11">
    <source>
        <dbReference type="PROSITE" id="PS51030"/>
    </source>
</evidence>
<keyword evidence="9" id="KW-0539">Nucleus</keyword>
<dbReference type="InterPro" id="IPR001628">
    <property type="entry name" value="Znf_hrmn_rcpt"/>
</dbReference>
<dbReference type="GO" id="GO:0043565">
    <property type="term" value="F:sequence-specific DNA binding"/>
    <property type="evidence" value="ECO:0007669"/>
    <property type="project" value="InterPro"/>
</dbReference>
<reference evidence="14" key="1">
    <citation type="submission" date="2016-11" db="UniProtKB">
        <authorList>
            <consortium name="WormBaseParasite"/>
        </authorList>
    </citation>
    <scope>IDENTIFICATION</scope>
</reference>
<dbReference type="Pfam" id="PF00105">
    <property type="entry name" value="zf-C4"/>
    <property type="match status" value="1"/>
</dbReference>
<evidence type="ECO:0000256" key="1">
    <source>
        <dbReference type="ARBA" id="ARBA00005993"/>
    </source>
</evidence>
<dbReference type="Pfam" id="PF00104">
    <property type="entry name" value="Hormone_recep"/>
    <property type="match status" value="1"/>
</dbReference>
<keyword evidence="13" id="KW-1185">Reference proteome</keyword>
<proteinExistence type="inferred from homology"/>
<name>A0A1I8BQ00_MELHA</name>
<evidence type="ECO:0000313" key="14">
    <source>
        <dbReference type="WBParaSite" id="MhA1_Contig41.frz3.gene12"/>
    </source>
</evidence>
<evidence type="ECO:0000256" key="10">
    <source>
        <dbReference type="SAM" id="Phobius"/>
    </source>
</evidence>
<dbReference type="SMART" id="SM00430">
    <property type="entry name" value="HOLI"/>
    <property type="match status" value="1"/>
</dbReference>
<organism evidence="13 14">
    <name type="scientific">Meloidogyne hapla</name>
    <name type="common">Root-knot nematode worm</name>
    <dbReference type="NCBI Taxonomy" id="6305"/>
    <lineage>
        <taxon>Eukaryota</taxon>
        <taxon>Metazoa</taxon>
        <taxon>Ecdysozoa</taxon>
        <taxon>Nematoda</taxon>
        <taxon>Chromadorea</taxon>
        <taxon>Rhabditida</taxon>
        <taxon>Tylenchina</taxon>
        <taxon>Tylenchomorpha</taxon>
        <taxon>Tylenchoidea</taxon>
        <taxon>Meloidogynidae</taxon>
        <taxon>Meloidogyninae</taxon>
        <taxon>Meloidogyne</taxon>
    </lineage>
</organism>
<evidence type="ECO:0000256" key="9">
    <source>
        <dbReference type="ARBA" id="ARBA00023242"/>
    </source>
</evidence>
<evidence type="ECO:0000256" key="7">
    <source>
        <dbReference type="ARBA" id="ARBA00023163"/>
    </source>
</evidence>
<feature type="domain" description="Nuclear receptor" evidence="11">
    <location>
        <begin position="14"/>
        <end position="95"/>
    </location>
</feature>
<feature type="transmembrane region" description="Helical" evidence="10">
    <location>
        <begin position="255"/>
        <end position="275"/>
    </location>
</feature>
<evidence type="ECO:0000256" key="6">
    <source>
        <dbReference type="ARBA" id="ARBA00023125"/>
    </source>
</evidence>